<dbReference type="RefSeq" id="WP_179583788.1">
    <property type="nucleotide sequence ID" value="NZ_JACBYR010000001.1"/>
</dbReference>
<accession>A0A7Y9IRG9</accession>
<dbReference type="PANTHER" id="PTHR47438">
    <property type="entry name" value="PHOSPHATE METABOLISM PROTEIN 8-RELATED"/>
    <property type="match status" value="1"/>
</dbReference>
<dbReference type="GO" id="GO:0006206">
    <property type="term" value="P:pyrimidine nucleobase metabolic process"/>
    <property type="evidence" value="ECO:0007669"/>
    <property type="project" value="TreeGrafter"/>
</dbReference>
<dbReference type="SUPFAM" id="SSF56784">
    <property type="entry name" value="HAD-like"/>
    <property type="match status" value="1"/>
</dbReference>
<dbReference type="GO" id="GO:0008252">
    <property type="term" value="F:nucleotidase activity"/>
    <property type="evidence" value="ECO:0007669"/>
    <property type="project" value="TreeGrafter"/>
</dbReference>
<name>A0A7Y9IRG9_9BURK</name>
<dbReference type="NCBIfam" id="TIGR01993">
    <property type="entry name" value="Pyr-5-nucltdase"/>
    <property type="match status" value="1"/>
</dbReference>
<dbReference type="Pfam" id="PF00702">
    <property type="entry name" value="Hydrolase"/>
    <property type="match status" value="1"/>
</dbReference>
<dbReference type="AlphaFoldDB" id="A0A7Y9IRG9"/>
<comment type="caution">
    <text evidence="1">The sequence shown here is derived from an EMBL/GenBank/DDBJ whole genome shotgun (WGS) entry which is preliminary data.</text>
</comment>
<protein>
    <submittedName>
        <fullName evidence="1">Putative hydrolase of the HAD superfamily</fullName>
    </submittedName>
</protein>
<evidence type="ECO:0000313" key="1">
    <source>
        <dbReference type="EMBL" id="NYE81639.1"/>
    </source>
</evidence>
<dbReference type="GO" id="GO:0009166">
    <property type="term" value="P:nucleotide catabolic process"/>
    <property type="evidence" value="ECO:0007669"/>
    <property type="project" value="TreeGrafter"/>
</dbReference>
<dbReference type="InterPro" id="IPR023214">
    <property type="entry name" value="HAD_sf"/>
</dbReference>
<dbReference type="InterPro" id="IPR052791">
    <property type="entry name" value="SSM1_domain"/>
</dbReference>
<dbReference type="NCBIfam" id="TIGR01509">
    <property type="entry name" value="HAD-SF-IA-v3"/>
    <property type="match status" value="1"/>
</dbReference>
<dbReference type="SFLD" id="SFLDG01129">
    <property type="entry name" value="C1.5:_HAD__Beta-PGM__Phosphata"/>
    <property type="match status" value="1"/>
</dbReference>
<dbReference type="PANTHER" id="PTHR47438:SF1">
    <property type="entry name" value="PHOSPHATE METABOLISM PROTEIN 8-RELATED"/>
    <property type="match status" value="1"/>
</dbReference>
<dbReference type="Proteomes" id="UP000542125">
    <property type="component" value="Unassembled WGS sequence"/>
</dbReference>
<keyword evidence="1" id="KW-0378">Hydrolase</keyword>
<dbReference type="InterPro" id="IPR010237">
    <property type="entry name" value="Pyr-5-nucltdase"/>
</dbReference>
<dbReference type="InterPro" id="IPR036412">
    <property type="entry name" value="HAD-like_sf"/>
</dbReference>
<proteinExistence type="predicted"/>
<keyword evidence="2" id="KW-1185">Reference proteome</keyword>
<dbReference type="SFLD" id="SFLDG01132">
    <property type="entry name" value="C1.5.3:_5'-Nucleotidase_Like"/>
    <property type="match status" value="1"/>
</dbReference>
<organism evidence="1 2">
    <name type="scientific">Pigmentiphaga litoralis</name>
    <dbReference type="NCBI Taxonomy" id="516702"/>
    <lineage>
        <taxon>Bacteria</taxon>
        <taxon>Pseudomonadati</taxon>
        <taxon>Pseudomonadota</taxon>
        <taxon>Betaproteobacteria</taxon>
        <taxon>Burkholderiales</taxon>
        <taxon>Alcaligenaceae</taxon>
        <taxon>Pigmentiphaga</taxon>
    </lineage>
</organism>
<sequence>MTDHLVVSDAAARATGVPALGDYRRQVKRPLGRVRASRRLLPSAKSKELVWFFDLDNTLHDASHAIFSHIDLSMTAAVRETLNVSEEEAHALRKKYWQRYGATLIGMVRHHGVSSADFLHRSHNFDIRPLVRADKDLRNRLDKLPGRKVLLTNAPHNYARTILSHLGILRCFDSLWAVEDMRFHGDFKVKPSPALMRHVLAHEGVSAHRAVLVEDTAANLRGARQVGMRTVYVRHPQTPFAKTHRGRPMFIDLQVNSVSHLLLQRRLLRRV</sequence>
<dbReference type="Gene3D" id="3.40.50.1000">
    <property type="entry name" value="HAD superfamily/HAD-like"/>
    <property type="match status" value="1"/>
</dbReference>
<dbReference type="EMBL" id="JACBYR010000001">
    <property type="protein sequence ID" value="NYE81639.1"/>
    <property type="molecule type" value="Genomic_DNA"/>
</dbReference>
<dbReference type="SFLD" id="SFLDS00003">
    <property type="entry name" value="Haloacid_Dehalogenase"/>
    <property type="match status" value="1"/>
</dbReference>
<reference evidence="1 2" key="1">
    <citation type="submission" date="2020-07" db="EMBL/GenBank/DDBJ databases">
        <title>Genomic Encyclopedia of Type Strains, Phase IV (KMG-V): Genome sequencing to study the core and pangenomes of soil and plant-associated prokaryotes.</title>
        <authorList>
            <person name="Whitman W."/>
        </authorList>
    </citation>
    <scope>NUCLEOTIDE SEQUENCE [LARGE SCALE GENOMIC DNA]</scope>
    <source>
        <strain evidence="1 2">SAS40</strain>
    </source>
</reference>
<dbReference type="InterPro" id="IPR006439">
    <property type="entry name" value="HAD-SF_hydro_IA"/>
</dbReference>
<gene>
    <name evidence="1" type="ORF">FHW18_000910</name>
</gene>
<dbReference type="Gene3D" id="1.10.150.450">
    <property type="match status" value="1"/>
</dbReference>
<evidence type="ECO:0000313" key="2">
    <source>
        <dbReference type="Proteomes" id="UP000542125"/>
    </source>
</evidence>